<organism evidence="5 6">
    <name type="scientific">Hallerella succinigenes</name>
    <dbReference type="NCBI Taxonomy" id="1896222"/>
    <lineage>
        <taxon>Bacteria</taxon>
        <taxon>Pseudomonadati</taxon>
        <taxon>Fibrobacterota</taxon>
        <taxon>Fibrobacteria</taxon>
        <taxon>Fibrobacterales</taxon>
        <taxon>Fibrobacteraceae</taxon>
        <taxon>Hallerella</taxon>
    </lineage>
</organism>
<gene>
    <name evidence="5" type="ORF">BGX16_1432</name>
</gene>
<name>A0A2M9A6W1_9BACT</name>
<evidence type="ECO:0000256" key="3">
    <source>
        <dbReference type="SAM" id="SignalP"/>
    </source>
</evidence>
<dbReference type="Pfam" id="PF01103">
    <property type="entry name" value="Omp85"/>
    <property type="match status" value="1"/>
</dbReference>
<protein>
    <submittedName>
        <fullName evidence="5">Surface antigen-like protein</fullName>
    </submittedName>
</protein>
<dbReference type="Proteomes" id="UP000231134">
    <property type="component" value="Unassembled WGS sequence"/>
</dbReference>
<feature type="chain" id="PRO_5014618004" evidence="3">
    <location>
        <begin position="23"/>
        <end position="362"/>
    </location>
</feature>
<evidence type="ECO:0000259" key="4">
    <source>
        <dbReference type="Pfam" id="PF01103"/>
    </source>
</evidence>
<dbReference type="RefSeq" id="WP_100425424.1">
    <property type="nucleotide sequence ID" value="NZ_JAQXKX010000057.1"/>
</dbReference>
<comment type="caution">
    <text evidence="5">The sequence shown here is derived from an EMBL/GenBank/DDBJ whole genome shotgun (WGS) entry which is preliminary data.</text>
</comment>
<dbReference type="EMBL" id="PGEX01000001">
    <property type="protein sequence ID" value="PJJ41460.1"/>
    <property type="molecule type" value="Genomic_DNA"/>
</dbReference>
<proteinExistence type="predicted"/>
<evidence type="ECO:0000256" key="2">
    <source>
        <dbReference type="ARBA" id="ARBA00023136"/>
    </source>
</evidence>
<dbReference type="OrthoDB" id="9771071at2"/>
<evidence type="ECO:0000313" key="5">
    <source>
        <dbReference type="EMBL" id="PJJ41460.1"/>
    </source>
</evidence>
<dbReference type="InterPro" id="IPR000184">
    <property type="entry name" value="Bac_surfAg_D15"/>
</dbReference>
<accession>A0A2M9A6W1</accession>
<feature type="signal peptide" evidence="3">
    <location>
        <begin position="1"/>
        <end position="22"/>
    </location>
</feature>
<feature type="domain" description="Bacterial surface antigen (D15)" evidence="4">
    <location>
        <begin position="174"/>
        <end position="306"/>
    </location>
</feature>
<sequence>MKYRHGLFLCLLFVLLLQKAFAQGDSTAKEDFQRFAALPVLGYAEETGLKYGAMVLLFTRPDFPGANATSVDFAVMGTTEGQLEVNLSPDLYLLGGLLHSDVSFIYWNWRAKYYGIGNDPNRDVYTRYDMDLFKMSVPVDIAVLPPPFARYLTFGPYFYFETNDVSFHNGDVSSPRNSAGLRTGLGYQVTLDMRDNINWPVFGVYGQFRQIFYTKAFGGDYDFFAQEIDLRSYTYLFWGTSVAVGAYYDIRKGDVPFDMLATLDGIKRFRGVERGMFLDRQSLTVQLEFRKTLFWRLAGTIFFEAGKVGPYFSKLARNDWHYAPGFGGRLLLNKSEKTYVRCDFSLVDGKHLGLTIYLREAF</sequence>
<keyword evidence="2" id="KW-0472">Membrane</keyword>
<evidence type="ECO:0000256" key="1">
    <source>
        <dbReference type="ARBA" id="ARBA00004370"/>
    </source>
</evidence>
<keyword evidence="6" id="KW-1185">Reference proteome</keyword>
<dbReference type="Gene3D" id="2.40.160.50">
    <property type="entry name" value="membrane protein fhac: a member of the omp85/tpsb transporter family"/>
    <property type="match status" value="1"/>
</dbReference>
<reference evidence="5 6" key="1">
    <citation type="submission" date="2017-11" db="EMBL/GenBank/DDBJ databases">
        <title>Animal gut microbial communities from fecal samples from Wisconsin, USA.</title>
        <authorList>
            <person name="Neumann A."/>
        </authorList>
    </citation>
    <scope>NUCLEOTIDE SEQUENCE [LARGE SCALE GENOMIC DNA]</scope>
    <source>
        <strain evidence="5 6">UWS3</strain>
    </source>
</reference>
<keyword evidence="3" id="KW-0732">Signal</keyword>
<dbReference type="AlphaFoldDB" id="A0A2M9A6W1"/>
<evidence type="ECO:0000313" key="6">
    <source>
        <dbReference type="Proteomes" id="UP000231134"/>
    </source>
</evidence>
<comment type="subcellular location">
    <subcellularLocation>
        <location evidence="1">Membrane</location>
    </subcellularLocation>
</comment>